<gene>
    <name evidence="1" type="ORF">METZ01_LOCUS142114</name>
</gene>
<dbReference type="EMBL" id="UINC01021527">
    <property type="protein sequence ID" value="SVA89260.1"/>
    <property type="molecule type" value="Genomic_DNA"/>
</dbReference>
<evidence type="ECO:0000313" key="1">
    <source>
        <dbReference type="EMBL" id="SVA89260.1"/>
    </source>
</evidence>
<accession>A0A381ZJ39</accession>
<proteinExistence type="predicted"/>
<protein>
    <submittedName>
        <fullName evidence="1">Uncharacterized protein</fullName>
    </submittedName>
</protein>
<name>A0A381ZJ39_9ZZZZ</name>
<reference evidence="1" key="1">
    <citation type="submission" date="2018-05" db="EMBL/GenBank/DDBJ databases">
        <authorList>
            <person name="Lanie J.A."/>
            <person name="Ng W.-L."/>
            <person name="Kazmierczak K.M."/>
            <person name="Andrzejewski T.M."/>
            <person name="Davidsen T.M."/>
            <person name="Wayne K.J."/>
            <person name="Tettelin H."/>
            <person name="Glass J.I."/>
            <person name="Rusch D."/>
            <person name="Podicherti R."/>
            <person name="Tsui H.-C.T."/>
            <person name="Winkler M.E."/>
        </authorList>
    </citation>
    <scope>NUCLEOTIDE SEQUENCE</scope>
</reference>
<organism evidence="1">
    <name type="scientific">marine metagenome</name>
    <dbReference type="NCBI Taxonomy" id="408172"/>
    <lineage>
        <taxon>unclassified sequences</taxon>
        <taxon>metagenomes</taxon>
        <taxon>ecological metagenomes</taxon>
    </lineage>
</organism>
<dbReference type="AlphaFoldDB" id="A0A381ZJ39"/>
<sequence length="325" mass="37619">MDFDPVVTEPTPIAGPTVPDAKLRYIIVPEEDIKAYITGGSFQDKNFKCESKYNLLGLSAVEISNSLLETIRPQLGRSFEEITKDEFYFGTVHFAEIRDTVKVLKTGDGVIWDWTPAIPDEHWKQAIDFSQEMKDFTLSFMKKYAKEIIENEYSKKLKFIKNVSELEAATWEIQKHEAREFLTYGEDDPAHVTPFLDYIATERSFDKTTLSNKILEKAEEYQDRLSTMLVTSQKILKKVEVCTTIWDLNIVYEDYFGIMMPTEQAETLKRIDSGIKEDGEIDYNRKGNRMAFFNTDTNEKTTEDDPKAKWLPDPINPYIGNKLNF</sequence>